<dbReference type="Proteomes" id="UP000001369">
    <property type="component" value="Chromosome"/>
</dbReference>
<dbReference type="EMBL" id="CP001229">
    <property type="protein sequence ID" value="ACN99011.1"/>
    <property type="molecule type" value="Genomic_DNA"/>
</dbReference>
<dbReference type="SMART" id="SM00382">
    <property type="entry name" value="AAA"/>
    <property type="match status" value="1"/>
</dbReference>
<comment type="catalytic activity">
    <reaction evidence="7 8">
        <text>DNA(n) + a 2'-deoxyribonucleoside 5'-triphosphate = DNA(n+1) + diphosphate</text>
        <dbReference type="Rhea" id="RHEA:22508"/>
        <dbReference type="Rhea" id="RHEA-COMP:17339"/>
        <dbReference type="Rhea" id="RHEA-COMP:17340"/>
        <dbReference type="ChEBI" id="CHEBI:33019"/>
        <dbReference type="ChEBI" id="CHEBI:61560"/>
        <dbReference type="ChEBI" id="CHEBI:173112"/>
        <dbReference type="EC" id="2.7.7.7"/>
    </reaction>
</comment>
<dbReference type="PRINTS" id="PR00300">
    <property type="entry name" value="CLPPROTEASEA"/>
</dbReference>
<evidence type="ECO:0000256" key="3">
    <source>
        <dbReference type="ARBA" id="ARBA00022741"/>
    </source>
</evidence>
<gene>
    <name evidence="8" type="primary">dnaX</name>
    <name evidence="11" type="ordered locus">SULAZ_1171</name>
</gene>
<dbReference type="GO" id="GO:0005524">
    <property type="term" value="F:ATP binding"/>
    <property type="evidence" value="ECO:0007669"/>
    <property type="project" value="UniProtKB-KW"/>
</dbReference>
<name>C1DVK5_SULAA</name>
<keyword evidence="8 11" id="KW-0548">Nucleotidyltransferase</keyword>
<dbReference type="Pfam" id="PF22608">
    <property type="entry name" value="DNAX_ATPase_lid"/>
    <property type="match status" value="1"/>
</dbReference>
<dbReference type="OrthoDB" id="9810148at2"/>
<dbReference type="Gene3D" id="3.40.50.300">
    <property type="entry name" value="P-loop containing nucleotide triphosphate hydrolases"/>
    <property type="match status" value="1"/>
</dbReference>
<keyword evidence="5 8" id="KW-0067">ATP-binding</keyword>
<reference evidence="11 12" key="1">
    <citation type="journal article" date="2009" name="J. Bacteriol.">
        <title>Complete and draft genome sequences of six members of the Aquificales.</title>
        <authorList>
            <person name="Reysenbach A.L."/>
            <person name="Hamamura N."/>
            <person name="Podar M."/>
            <person name="Griffiths E."/>
            <person name="Ferreira S."/>
            <person name="Hochstein R."/>
            <person name="Heidelberg J."/>
            <person name="Johnson J."/>
            <person name="Mead D."/>
            <person name="Pohorille A."/>
            <person name="Sarmiento M."/>
            <person name="Schweighofer K."/>
            <person name="Seshadri R."/>
            <person name="Voytek M.A."/>
        </authorList>
    </citation>
    <scope>NUCLEOTIDE SEQUENCE [LARGE SCALE GENOMIC DNA]</scope>
    <source>
        <strain evidence="12">Az-Fu1 / DSM 15241 / OCM 825</strain>
    </source>
</reference>
<keyword evidence="8" id="KW-0235">DNA replication</keyword>
<evidence type="ECO:0000256" key="9">
    <source>
        <dbReference type="SAM" id="MobiDB-lite"/>
    </source>
</evidence>
<evidence type="ECO:0000256" key="7">
    <source>
        <dbReference type="ARBA" id="ARBA00049244"/>
    </source>
</evidence>
<dbReference type="STRING" id="204536.SULAZ_1171"/>
<keyword evidence="6 8" id="KW-0239">DNA-directed DNA polymerase</keyword>
<protein>
    <recommendedName>
        <fullName evidence="8">DNA polymerase III subunit gamma/tau</fullName>
        <ecNumber evidence="8">2.7.7.7</ecNumber>
    </recommendedName>
</protein>
<dbReference type="HOGENOM" id="CLU_006229_0_1_0"/>
<dbReference type="AlphaFoldDB" id="C1DVK5"/>
<evidence type="ECO:0000256" key="5">
    <source>
        <dbReference type="ARBA" id="ARBA00022840"/>
    </source>
</evidence>
<keyword evidence="3 8" id="KW-0547">Nucleotide-binding</keyword>
<comment type="function">
    <text evidence="8">DNA polymerase III is a complex, multichain enzyme responsible for most of the replicative synthesis in bacteria. This DNA polymerase also exhibits 3' to 5' exonuclease activity.</text>
</comment>
<sequence length="496" mass="57416">MVYEAFSRKYRPKSFKEVIGQDFVVKTLKNAVKLNRVSHAYIFAGPRGVGKTTIARILAKTLNCLNPQDFEPCNKCENCLEIEKGSFPDMYEIDAASNRGIDDIRTIRDNVNYQPIKGKYKIYIIDEAHMLTKEAFNALLKTLEEPPPKNIFILATTELYKIPETIKSRCQVFLFKPPTKSQIKAYLLRILENEKIPYEDQAVDLLSQELEGGMRDSASLLDQAVTYSEGRLTVKSVEEILGIVPLNYIKKALNYIKNQEVQPFIKLLDELEDLGYDLNIFWKELLTNLQKSLINIAMENPDEIFSQEDLKSLIYIKDMFNKAFIEARTFINPKDIYQVYILKLNYLDSIKSISQLLSGNIQLQKQTETKEEKATTPQTTEEKPKERAEEKKELPVEKIIAQIIKNEKVISVVIKEAEITQDENNIYIKLKNKEQEEILNAHIDLLKKYFPDKNIHTSAPQSKEKKKEKKRDEVVDKVLELFPGSKILTYKEKEEK</sequence>
<dbReference type="InterPro" id="IPR012763">
    <property type="entry name" value="DNA_pol_III_sug/sutau_N"/>
</dbReference>
<accession>C1DVK5</accession>
<keyword evidence="8 11" id="KW-0808">Transferase</keyword>
<evidence type="ECO:0000256" key="6">
    <source>
        <dbReference type="ARBA" id="ARBA00022932"/>
    </source>
</evidence>
<comment type="similarity">
    <text evidence="1 8">Belongs to the DnaX/STICHEL family.</text>
</comment>
<evidence type="ECO:0000313" key="12">
    <source>
        <dbReference type="Proteomes" id="UP000001369"/>
    </source>
</evidence>
<dbReference type="Gene3D" id="1.10.8.60">
    <property type="match status" value="1"/>
</dbReference>
<evidence type="ECO:0000259" key="10">
    <source>
        <dbReference type="SMART" id="SM00382"/>
    </source>
</evidence>
<dbReference type="eggNOG" id="COG2812">
    <property type="taxonomic scope" value="Bacteria"/>
</dbReference>
<proteinExistence type="inferred from homology"/>
<evidence type="ECO:0000256" key="2">
    <source>
        <dbReference type="ARBA" id="ARBA00022723"/>
    </source>
</evidence>
<dbReference type="GO" id="GO:0003887">
    <property type="term" value="F:DNA-directed DNA polymerase activity"/>
    <property type="evidence" value="ECO:0007669"/>
    <property type="project" value="UniProtKB-KW"/>
</dbReference>
<dbReference type="InterPro" id="IPR050238">
    <property type="entry name" value="DNA_Rep/Repair_Clamp_Loader"/>
</dbReference>
<dbReference type="InterPro" id="IPR003593">
    <property type="entry name" value="AAA+_ATPase"/>
</dbReference>
<evidence type="ECO:0000313" key="11">
    <source>
        <dbReference type="EMBL" id="ACN99011.1"/>
    </source>
</evidence>
<evidence type="ECO:0000256" key="4">
    <source>
        <dbReference type="ARBA" id="ARBA00022833"/>
    </source>
</evidence>
<dbReference type="InterPro" id="IPR001270">
    <property type="entry name" value="ClpA/B"/>
</dbReference>
<comment type="subunit">
    <text evidence="8">DNA polymerase III contains a core (composed of alpha, epsilon and theta chains) that associates with a tau subunit. This core dimerizes to form the POLIII' complex. PolIII' associates with the gamma complex (composed of gamma, delta, delta', psi and chi chains) and with the beta chain to form the complete DNA polymerase III complex.</text>
</comment>
<keyword evidence="4" id="KW-0862">Zinc</keyword>
<feature type="region of interest" description="Disordered" evidence="9">
    <location>
        <begin position="367"/>
        <end position="391"/>
    </location>
</feature>
<dbReference type="InterPro" id="IPR027417">
    <property type="entry name" value="P-loop_NTPase"/>
</dbReference>
<dbReference type="NCBIfam" id="NF004046">
    <property type="entry name" value="PRK05563.1"/>
    <property type="match status" value="1"/>
</dbReference>
<dbReference type="RefSeq" id="WP_012674331.1">
    <property type="nucleotide sequence ID" value="NC_012438.1"/>
</dbReference>
<dbReference type="GO" id="GO:0009360">
    <property type="term" value="C:DNA polymerase III complex"/>
    <property type="evidence" value="ECO:0007669"/>
    <property type="project" value="InterPro"/>
</dbReference>
<evidence type="ECO:0000256" key="8">
    <source>
        <dbReference type="RuleBase" id="RU364063"/>
    </source>
</evidence>
<dbReference type="PANTHER" id="PTHR11669:SF0">
    <property type="entry name" value="PROTEIN STICHEL-LIKE 2"/>
    <property type="match status" value="1"/>
</dbReference>
<dbReference type="Pfam" id="PF13177">
    <property type="entry name" value="DNA_pol3_delta2"/>
    <property type="match status" value="1"/>
</dbReference>
<dbReference type="GO" id="GO:0046872">
    <property type="term" value="F:metal ion binding"/>
    <property type="evidence" value="ECO:0007669"/>
    <property type="project" value="UniProtKB-KW"/>
</dbReference>
<dbReference type="NCBIfam" id="TIGR02397">
    <property type="entry name" value="dnaX_nterm"/>
    <property type="match status" value="1"/>
</dbReference>
<dbReference type="FunFam" id="3.40.50.300:FF:000014">
    <property type="entry name" value="DNA polymerase III subunit gamma/tau"/>
    <property type="match status" value="1"/>
</dbReference>
<organism evidence="11 12">
    <name type="scientific">Sulfurihydrogenibium azorense (strain DSM 15241 / OCM 825 / Az-Fu1)</name>
    <dbReference type="NCBI Taxonomy" id="204536"/>
    <lineage>
        <taxon>Bacteria</taxon>
        <taxon>Pseudomonadati</taxon>
        <taxon>Aquificota</taxon>
        <taxon>Aquificia</taxon>
        <taxon>Aquificales</taxon>
        <taxon>Hydrogenothermaceae</taxon>
        <taxon>Sulfurihydrogenibium</taxon>
    </lineage>
</organism>
<dbReference type="PANTHER" id="PTHR11669">
    <property type="entry name" value="REPLICATION FACTOR C / DNA POLYMERASE III GAMMA-TAU SUBUNIT"/>
    <property type="match status" value="1"/>
</dbReference>
<dbReference type="SUPFAM" id="SSF52540">
    <property type="entry name" value="P-loop containing nucleoside triphosphate hydrolases"/>
    <property type="match status" value="1"/>
</dbReference>
<dbReference type="CDD" id="cd18137">
    <property type="entry name" value="HLD_clamp_pol_III_gamma_tau"/>
    <property type="match status" value="1"/>
</dbReference>
<dbReference type="CDD" id="cd00009">
    <property type="entry name" value="AAA"/>
    <property type="match status" value="1"/>
</dbReference>
<feature type="domain" description="AAA+ ATPase" evidence="10">
    <location>
        <begin position="37"/>
        <end position="178"/>
    </location>
</feature>
<evidence type="ECO:0000256" key="1">
    <source>
        <dbReference type="ARBA" id="ARBA00006360"/>
    </source>
</evidence>
<dbReference type="GO" id="GO:0006261">
    <property type="term" value="P:DNA-templated DNA replication"/>
    <property type="evidence" value="ECO:0007669"/>
    <property type="project" value="TreeGrafter"/>
</dbReference>
<dbReference type="KEGG" id="saf:SULAZ_1171"/>
<keyword evidence="2" id="KW-0479">Metal-binding</keyword>
<dbReference type="NCBIfam" id="NF011514">
    <property type="entry name" value="PRK14953.1"/>
    <property type="match status" value="1"/>
</dbReference>
<dbReference type="EC" id="2.7.7.7" evidence="8"/>
<dbReference type="InterPro" id="IPR045085">
    <property type="entry name" value="HLD_clamp_pol_III_gamma_tau"/>
</dbReference>
<keyword evidence="12" id="KW-1185">Reference proteome</keyword>